<dbReference type="OrthoDB" id="823362at2"/>
<reference evidence="2" key="1">
    <citation type="submission" date="2017-09" db="EMBL/GenBank/DDBJ databases">
        <authorList>
            <person name="Varghese N."/>
            <person name="Submissions S."/>
        </authorList>
    </citation>
    <scope>NUCLEOTIDE SEQUENCE [LARGE SCALE GENOMIC DNA]</scope>
    <source>
        <strain evidence="2">CGMCC 1.12641</strain>
    </source>
</reference>
<dbReference type="PROSITE" id="PS51257">
    <property type="entry name" value="PROKAR_LIPOPROTEIN"/>
    <property type="match status" value="1"/>
</dbReference>
<accession>A0A285X7V3</accession>
<dbReference type="RefSeq" id="WP_143544502.1">
    <property type="nucleotide sequence ID" value="NZ_OCMF01000002.1"/>
</dbReference>
<evidence type="ECO:0000313" key="1">
    <source>
        <dbReference type="EMBL" id="SOC80499.1"/>
    </source>
</evidence>
<dbReference type="Proteomes" id="UP000219193">
    <property type="component" value="Unassembled WGS sequence"/>
</dbReference>
<dbReference type="EMBL" id="OCMF01000002">
    <property type="protein sequence ID" value="SOC80499.1"/>
    <property type="molecule type" value="Genomic_DNA"/>
</dbReference>
<organism evidence="1 2">
    <name type="scientific">Salinimicrobium sediminis</name>
    <dbReference type="NCBI Taxonomy" id="1343891"/>
    <lineage>
        <taxon>Bacteria</taxon>
        <taxon>Pseudomonadati</taxon>
        <taxon>Bacteroidota</taxon>
        <taxon>Flavobacteriia</taxon>
        <taxon>Flavobacteriales</taxon>
        <taxon>Flavobacteriaceae</taxon>
        <taxon>Salinimicrobium</taxon>
    </lineage>
</organism>
<name>A0A285X7V3_9FLAO</name>
<gene>
    <name evidence="1" type="ORF">SAMN06296241_2049</name>
</gene>
<protein>
    <submittedName>
        <fullName evidence="1">Uncharacterized protein</fullName>
    </submittedName>
</protein>
<proteinExistence type="predicted"/>
<dbReference type="AlphaFoldDB" id="A0A285X7V3"/>
<evidence type="ECO:0000313" key="2">
    <source>
        <dbReference type="Proteomes" id="UP000219193"/>
    </source>
</evidence>
<keyword evidence="2" id="KW-1185">Reference proteome</keyword>
<sequence length="175" mass="20289">MKKIILQTLLGILTISCSSTKVVDNVEANNLKEQAVNANFAGKVDSQHLNLIKQYYHWQDEEILIINYKQPISSCHFDNNTITSKGKKWWKDFYSDINTANTLNIQVLANGEKVKNKLDDLNFFDDKNDLLLNNFFNRKRSCFGVLVVNKNGDYFQYNGHYSERQVGAFIENLRK</sequence>